<protein>
    <submittedName>
        <fullName evidence="1">Uncharacterized protein</fullName>
    </submittedName>
</protein>
<organism evidence="1 2">
    <name type="scientific">Marinilactibacillus psychrotolerans</name>
    <dbReference type="NCBI Taxonomy" id="191770"/>
    <lineage>
        <taxon>Bacteria</taxon>
        <taxon>Bacillati</taxon>
        <taxon>Bacillota</taxon>
        <taxon>Bacilli</taxon>
        <taxon>Lactobacillales</taxon>
        <taxon>Carnobacteriaceae</taxon>
        <taxon>Marinilactibacillus</taxon>
    </lineage>
</organism>
<evidence type="ECO:0000313" key="1">
    <source>
        <dbReference type="EMBL" id="TLQ09454.1"/>
    </source>
</evidence>
<dbReference type="EMBL" id="VBTE01000002">
    <property type="protein sequence ID" value="TLQ09454.1"/>
    <property type="molecule type" value="Genomic_DNA"/>
</dbReference>
<proteinExistence type="predicted"/>
<reference evidence="1 2" key="1">
    <citation type="submission" date="2019-05" db="EMBL/GenBank/DDBJ databases">
        <title>The metagenome of a microbial culture collection derived from dairy environment covers the genomic content of the human microbiome.</title>
        <authorList>
            <person name="Roder T."/>
            <person name="Wuthrich D."/>
            <person name="Sattari Z."/>
            <person name="Von Ah U."/>
            <person name="Bar C."/>
            <person name="Ronchi F."/>
            <person name="Macpherson A.J."/>
            <person name="Ganal-Vonarburg S.C."/>
            <person name="Bruggmann R."/>
            <person name="Vergeres G."/>
        </authorList>
    </citation>
    <scope>NUCLEOTIDE SEQUENCE [LARGE SCALE GENOMIC DNA]</scope>
    <source>
        <strain evidence="1 2">FAM 24235</strain>
    </source>
</reference>
<dbReference type="AlphaFoldDB" id="A0A5R9C8B1"/>
<gene>
    <name evidence="1" type="ORF">FEZ48_01510</name>
</gene>
<accession>A0A5R9C8B1</accession>
<comment type="caution">
    <text evidence="1">The sequence shown here is derived from an EMBL/GenBank/DDBJ whole genome shotgun (WGS) entry which is preliminary data.</text>
</comment>
<dbReference type="Proteomes" id="UP000307201">
    <property type="component" value="Unassembled WGS sequence"/>
</dbReference>
<dbReference type="RefSeq" id="WP_171034317.1">
    <property type="nucleotide sequence ID" value="NZ_JBGQQF010000057.1"/>
</dbReference>
<sequence>MSWAYEGQPIVENQDFNYRKMTTLPENASILFLVPMSSDRAEIVKSMDSTEDIYLSISNIEVIN</sequence>
<name>A0A5R9C8B1_9LACT</name>
<evidence type="ECO:0000313" key="2">
    <source>
        <dbReference type="Proteomes" id="UP000307201"/>
    </source>
</evidence>